<evidence type="ECO:0000313" key="2">
    <source>
        <dbReference type="EMBL" id="QFJ53425.1"/>
    </source>
</evidence>
<sequence length="319" mass="36955">MKYPYIKDADTKLRNLCANRLEVKYEEELLKTARQRLDWELSLIEKYEASSAWLTVYDALKAVGAEEKDYCFRGTLTALVVSFLLDFTAIDPLTCQPKLYPEFALDDKKERLMSFEANVTSDINKKLVAYFEEYSSKENVSRRFFEEGLQYGVYIGDGQTRDYYGNGSGNLPTDVFYFCFLPVDREKLHVTLKKGIAFELIKPETFEDNVKCYGLTHSTGVWEDNAEILIEKGIVSLKDVIAYREDVFELLLQYGVDREMAYVIADYVRKGIVRKKGWQPEMIQAMNSANVPVWFTESCTKVVYLFPRAHGMSFLEKYC</sequence>
<dbReference type="InterPro" id="IPR004805">
    <property type="entry name" value="DnaE2/DnaE/PolC"/>
</dbReference>
<dbReference type="Gene3D" id="6.10.140.1510">
    <property type="match status" value="1"/>
</dbReference>
<organism evidence="2 3">
    <name type="scientific">Pseudobutyrivibrio xylanivorans</name>
    <dbReference type="NCBI Taxonomy" id="185007"/>
    <lineage>
        <taxon>Bacteria</taxon>
        <taxon>Bacillati</taxon>
        <taxon>Bacillota</taxon>
        <taxon>Clostridia</taxon>
        <taxon>Lachnospirales</taxon>
        <taxon>Lachnospiraceae</taxon>
        <taxon>Pseudobutyrivibrio</taxon>
    </lineage>
</organism>
<dbReference type="AlphaFoldDB" id="A0A5P6VL92"/>
<feature type="domain" description="Bacterial DNA polymerase III alpha subunit NTPase" evidence="1">
    <location>
        <begin position="12"/>
        <end position="140"/>
    </location>
</feature>
<dbReference type="RefSeq" id="WP_151621969.1">
    <property type="nucleotide sequence ID" value="NZ_CP043028.1"/>
</dbReference>
<dbReference type="PANTHER" id="PTHR32294:SF5">
    <property type="entry name" value="DNA POLYMERASE III POLC-TYPE"/>
    <property type="match status" value="1"/>
</dbReference>
<gene>
    <name evidence="2" type="ORF">FXF36_00320</name>
</gene>
<accession>A0A5P6VL92</accession>
<dbReference type="OrthoDB" id="2047587at2"/>
<dbReference type="PANTHER" id="PTHR32294">
    <property type="entry name" value="DNA POLYMERASE III SUBUNIT ALPHA"/>
    <property type="match status" value="1"/>
</dbReference>
<dbReference type="InterPro" id="IPR011708">
    <property type="entry name" value="DNA_pol3_alpha_NTPase_dom"/>
</dbReference>
<dbReference type="GO" id="GO:0006260">
    <property type="term" value="P:DNA replication"/>
    <property type="evidence" value="ECO:0007669"/>
    <property type="project" value="InterPro"/>
</dbReference>
<dbReference type="EMBL" id="CP043028">
    <property type="protein sequence ID" value="QFJ53425.1"/>
    <property type="molecule type" value="Genomic_DNA"/>
</dbReference>
<dbReference type="GO" id="GO:0008408">
    <property type="term" value="F:3'-5' exonuclease activity"/>
    <property type="evidence" value="ECO:0007669"/>
    <property type="project" value="InterPro"/>
</dbReference>
<reference evidence="3" key="1">
    <citation type="submission" date="2019-08" db="EMBL/GenBank/DDBJ databases">
        <title>Complete Genome Sequence of the Polysaccharide-Degrading Rumen Bacterium Pseudobutyrivibrio xylanivorans MA3014.</title>
        <authorList>
            <person name="Palevich N."/>
            <person name="Maclean P.H."/>
            <person name="Kelly W.J."/>
            <person name="Leahy S.C."/>
            <person name="Rakonjac J."/>
            <person name="Attwood G.T."/>
        </authorList>
    </citation>
    <scope>NUCLEOTIDE SEQUENCE [LARGE SCALE GENOMIC DNA]</scope>
    <source>
        <strain evidence="3">MA3014</strain>
    </source>
</reference>
<protein>
    <recommendedName>
        <fullName evidence="1">Bacterial DNA polymerase III alpha subunit NTPase domain-containing protein</fullName>
    </recommendedName>
</protein>
<name>A0A5P6VL92_PSEXY</name>
<evidence type="ECO:0000259" key="1">
    <source>
        <dbReference type="Pfam" id="PF07733"/>
    </source>
</evidence>
<dbReference type="KEGG" id="pxv:FXF36_00320"/>
<dbReference type="Proteomes" id="UP000327030">
    <property type="component" value="Chromosome 1"/>
</dbReference>
<dbReference type="Pfam" id="PF07733">
    <property type="entry name" value="DNA_pol3_alpha"/>
    <property type="match status" value="1"/>
</dbReference>
<evidence type="ECO:0000313" key="3">
    <source>
        <dbReference type="Proteomes" id="UP000327030"/>
    </source>
</evidence>
<proteinExistence type="predicted"/>